<evidence type="ECO:0000259" key="1">
    <source>
        <dbReference type="Pfam" id="PF05699"/>
    </source>
</evidence>
<keyword evidence="3" id="KW-1185">Reference proteome</keyword>
<dbReference type="InterPro" id="IPR008906">
    <property type="entry name" value="HATC_C_dom"/>
</dbReference>
<proteinExistence type="predicted"/>
<dbReference type="AlphaFoldDB" id="A0A9J6BNJ8"/>
<dbReference type="OrthoDB" id="10057873at2759"/>
<feature type="domain" description="HAT C-terminal dimerisation" evidence="1">
    <location>
        <begin position="93"/>
        <end position="146"/>
    </location>
</feature>
<evidence type="ECO:0000313" key="3">
    <source>
        <dbReference type="Proteomes" id="UP001107558"/>
    </source>
</evidence>
<comment type="caution">
    <text evidence="2">The sequence shown here is derived from an EMBL/GenBank/DDBJ whole genome shotgun (WGS) entry which is preliminary data.</text>
</comment>
<dbReference type="Proteomes" id="UP001107558">
    <property type="component" value="Chromosome 3"/>
</dbReference>
<sequence length="156" mass="18503">MLNINENQFDQIHKFLIYELKKISHSEDENYAVRTTENHNTSSKSKLFTSSSRISNFFGFDNSQLDEDSSMRDEILLFTYYDEKEYSFQLFDSLKYERVKKLFFKLNVVTCSSASTERVFSAAKHVLISDRTNTTSDNFERLLMLKLNKHEMFKKI</sequence>
<name>A0A9J6BNJ8_POLVA</name>
<reference evidence="2" key="1">
    <citation type="submission" date="2021-03" db="EMBL/GenBank/DDBJ databases">
        <title>Chromosome level genome of the anhydrobiotic midge Polypedilum vanderplanki.</title>
        <authorList>
            <person name="Yoshida Y."/>
            <person name="Kikawada T."/>
            <person name="Gusev O."/>
        </authorList>
    </citation>
    <scope>NUCLEOTIDE SEQUENCE</scope>
    <source>
        <strain evidence="2">NIAS01</strain>
        <tissue evidence="2">Whole body or cell culture</tissue>
    </source>
</reference>
<dbReference type="Pfam" id="PF05699">
    <property type="entry name" value="Dimer_Tnp_hAT"/>
    <property type="match status" value="1"/>
</dbReference>
<accession>A0A9J6BNJ8</accession>
<gene>
    <name evidence="2" type="ORF">PVAND_001485</name>
</gene>
<dbReference type="GO" id="GO:0046983">
    <property type="term" value="F:protein dimerization activity"/>
    <property type="evidence" value="ECO:0007669"/>
    <property type="project" value="InterPro"/>
</dbReference>
<evidence type="ECO:0000313" key="2">
    <source>
        <dbReference type="EMBL" id="KAG5671280.1"/>
    </source>
</evidence>
<organism evidence="2 3">
    <name type="scientific">Polypedilum vanderplanki</name>
    <name type="common">Sleeping chironomid midge</name>
    <dbReference type="NCBI Taxonomy" id="319348"/>
    <lineage>
        <taxon>Eukaryota</taxon>
        <taxon>Metazoa</taxon>
        <taxon>Ecdysozoa</taxon>
        <taxon>Arthropoda</taxon>
        <taxon>Hexapoda</taxon>
        <taxon>Insecta</taxon>
        <taxon>Pterygota</taxon>
        <taxon>Neoptera</taxon>
        <taxon>Endopterygota</taxon>
        <taxon>Diptera</taxon>
        <taxon>Nematocera</taxon>
        <taxon>Chironomoidea</taxon>
        <taxon>Chironomidae</taxon>
        <taxon>Chironominae</taxon>
        <taxon>Polypedilum</taxon>
        <taxon>Polypedilum</taxon>
    </lineage>
</organism>
<dbReference type="EMBL" id="JADBJN010000003">
    <property type="protein sequence ID" value="KAG5671280.1"/>
    <property type="molecule type" value="Genomic_DNA"/>
</dbReference>
<protein>
    <recommendedName>
        <fullName evidence="1">HAT C-terminal dimerisation domain-containing protein</fullName>
    </recommendedName>
</protein>